<dbReference type="VEuPathDB" id="MicrosporidiaDB:H312_03196"/>
<protein>
    <submittedName>
        <fullName evidence="1">Uncharacterized protein</fullName>
    </submittedName>
</protein>
<evidence type="ECO:0000313" key="2">
    <source>
        <dbReference type="Proteomes" id="UP000030655"/>
    </source>
</evidence>
<name>A0A059EXF6_9MICR</name>
<dbReference type="AlphaFoldDB" id="A0A059EXF6"/>
<dbReference type="EMBL" id="KK365280">
    <property type="protein sequence ID" value="KCZ79416.1"/>
    <property type="molecule type" value="Genomic_DNA"/>
</dbReference>
<dbReference type="Proteomes" id="UP000030655">
    <property type="component" value="Unassembled WGS sequence"/>
</dbReference>
<proteinExistence type="predicted"/>
<reference evidence="1 2" key="2">
    <citation type="submission" date="2014-03" db="EMBL/GenBank/DDBJ databases">
        <title>The Genome Sequence of Anncaliia algerae insect isolate PRA339.</title>
        <authorList>
            <consortium name="The Broad Institute Genome Sequencing Platform"/>
            <consortium name="The Broad Institute Genome Sequencing Center for Infectious Disease"/>
            <person name="Cuomo C."/>
            <person name="Becnel J."/>
            <person name="Sanscrainte N."/>
            <person name="Walker B."/>
            <person name="Young S.K."/>
            <person name="Zeng Q."/>
            <person name="Gargeya S."/>
            <person name="Fitzgerald M."/>
            <person name="Haas B."/>
            <person name="Abouelleil A."/>
            <person name="Alvarado L."/>
            <person name="Arachchi H.M."/>
            <person name="Berlin A.M."/>
            <person name="Chapman S.B."/>
            <person name="Dewar J."/>
            <person name="Goldberg J."/>
            <person name="Griggs A."/>
            <person name="Gujja S."/>
            <person name="Hansen M."/>
            <person name="Howarth C."/>
            <person name="Imamovic A."/>
            <person name="Larimer J."/>
            <person name="McCowan C."/>
            <person name="Murphy C."/>
            <person name="Neiman D."/>
            <person name="Pearson M."/>
            <person name="Priest M."/>
            <person name="Roberts A."/>
            <person name="Saif S."/>
            <person name="Shea T."/>
            <person name="Sisk P."/>
            <person name="Sykes S."/>
            <person name="Wortman J."/>
            <person name="Nusbaum C."/>
            <person name="Birren B."/>
        </authorList>
    </citation>
    <scope>NUCLEOTIDE SEQUENCE [LARGE SCALE GENOMIC DNA]</scope>
    <source>
        <strain evidence="1 2">PRA339</strain>
    </source>
</reference>
<organism evidence="1 2">
    <name type="scientific">Anncaliia algerae PRA339</name>
    <dbReference type="NCBI Taxonomy" id="1288291"/>
    <lineage>
        <taxon>Eukaryota</taxon>
        <taxon>Fungi</taxon>
        <taxon>Fungi incertae sedis</taxon>
        <taxon>Microsporidia</taxon>
        <taxon>Tubulinosematoidea</taxon>
        <taxon>Tubulinosematidae</taxon>
        <taxon>Anncaliia</taxon>
    </lineage>
</organism>
<gene>
    <name evidence="1" type="ORF">H312_03196</name>
</gene>
<sequence length="162" mass="18863">MINKPIIAMKDNSINSDINNAINEKENNKGINTLDTLMNKYSPEISIKIADQLYSSVSRSEKKLLLDWITKLAKELGSNFKPWIIKNDYVRSIMLKRNFIYSDELVKYIAYSNSISSIQSILAHKDKFKNKEIISNWISNPEINKINKQALLEIYEYIKEIE</sequence>
<dbReference type="HOGENOM" id="CLU_1634952_0_0_1"/>
<keyword evidence="2" id="KW-1185">Reference proteome</keyword>
<evidence type="ECO:0000313" key="1">
    <source>
        <dbReference type="EMBL" id="KCZ79416.1"/>
    </source>
</evidence>
<dbReference type="OrthoDB" id="2197130at2759"/>
<accession>A0A059EXF6</accession>
<reference evidence="2" key="1">
    <citation type="submission" date="2013-02" db="EMBL/GenBank/DDBJ databases">
        <authorList>
            <consortium name="The Broad Institute Genome Sequencing Platform"/>
            <person name="Cuomo C."/>
            <person name="Becnel J."/>
            <person name="Sanscrainte N."/>
            <person name="Walker B."/>
            <person name="Young S.K."/>
            <person name="Zeng Q."/>
            <person name="Gargeya S."/>
            <person name="Fitzgerald M."/>
            <person name="Haas B."/>
            <person name="Abouelleil A."/>
            <person name="Alvarado L."/>
            <person name="Arachchi H.M."/>
            <person name="Berlin A.M."/>
            <person name="Chapman S.B."/>
            <person name="Dewar J."/>
            <person name="Goldberg J."/>
            <person name="Griggs A."/>
            <person name="Gujja S."/>
            <person name="Hansen M."/>
            <person name="Howarth C."/>
            <person name="Imamovic A."/>
            <person name="Larimer J."/>
            <person name="McCowan C."/>
            <person name="Murphy C."/>
            <person name="Neiman D."/>
            <person name="Pearson M."/>
            <person name="Priest M."/>
            <person name="Roberts A."/>
            <person name="Saif S."/>
            <person name="Shea T."/>
            <person name="Sisk P."/>
            <person name="Sykes S."/>
            <person name="Wortman J."/>
            <person name="Nusbaum C."/>
            <person name="Birren B."/>
        </authorList>
    </citation>
    <scope>NUCLEOTIDE SEQUENCE [LARGE SCALE GENOMIC DNA]</scope>
    <source>
        <strain evidence="2">PRA339</strain>
    </source>
</reference>